<evidence type="ECO:0000256" key="1">
    <source>
        <dbReference type="SAM" id="Phobius"/>
    </source>
</evidence>
<name>A0A2T1HZE8_9HYPH</name>
<keyword evidence="3" id="KW-1185">Reference proteome</keyword>
<feature type="transmembrane region" description="Helical" evidence="1">
    <location>
        <begin position="158"/>
        <end position="176"/>
    </location>
</feature>
<evidence type="ECO:0008006" key="4">
    <source>
        <dbReference type="Google" id="ProtNLM"/>
    </source>
</evidence>
<dbReference type="AlphaFoldDB" id="A0A2T1HZE8"/>
<feature type="transmembrane region" description="Helical" evidence="1">
    <location>
        <begin position="281"/>
        <end position="304"/>
    </location>
</feature>
<feature type="transmembrane region" description="Helical" evidence="1">
    <location>
        <begin position="52"/>
        <end position="69"/>
    </location>
</feature>
<feature type="transmembrane region" description="Helical" evidence="1">
    <location>
        <begin position="250"/>
        <end position="274"/>
    </location>
</feature>
<feature type="transmembrane region" description="Helical" evidence="1">
    <location>
        <begin position="20"/>
        <end position="40"/>
    </location>
</feature>
<keyword evidence="1" id="KW-0812">Transmembrane</keyword>
<gene>
    <name evidence="2" type="ORF">SLNSH_01360</name>
</gene>
<evidence type="ECO:0000313" key="3">
    <source>
        <dbReference type="Proteomes" id="UP000239772"/>
    </source>
</evidence>
<dbReference type="Proteomes" id="UP000239772">
    <property type="component" value="Unassembled WGS sequence"/>
</dbReference>
<reference evidence="3" key="1">
    <citation type="submission" date="2018-03" db="EMBL/GenBank/DDBJ databases">
        <authorList>
            <person name="Sun L."/>
            <person name="Liu H."/>
            <person name="Chen W."/>
            <person name="Huang K."/>
            <person name="Liu W."/>
            <person name="Gao X."/>
        </authorList>
    </citation>
    <scope>NUCLEOTIDE SEQUENCE [LARGE SCALE GENOMIC DNA]</scope>
    <source>
        <strain evidence="3">SH9</strain>
    </source>
</reference>
<evidence type="ECO:0000313" key="2">
    <source>
        <dbReference type="EMBL" id="PSC07051.1"/>
    </source>
</evidence>
<feature type="transmembrane region" description="Helical" evidence="1">
    <location>
        <begin position="213"/>
        <end position="238"/>
    </location>
</feature>
<feature type="transmembrane region" description="Helical" evidence="1">
    <location>
        <begin position="127"/>
        <end position="146"/>
    </location>
</feature>
<proteinExistence type="predicted"/>
<feature type="transmembrane region" description="Helical" evidence="1">
    <location>
        <begin position="75"/>
        <end position="93"/>
    </location>
</feature>
<accession>A0A2T1HZE8</accession>
<feature type="transmembrane region" description="Helical" evidence="1">
    <location>
        <begin position="310"/>
        <end position="329"/>
    </location>
</feature>
<protein>
    <recommendedName>
        <fullName evidence="4">NnrS family protein</fullName>
    </recommendedName>
</protein>
<dbReference type="EMBL" id="PVZS01000001">
    <property type="protein sequence ID" value="PSC07051.1"/>
    <property type="molecule type" value="Genomic_DNA"/>
</dbReference>
<organism evidence="2 3">
    <name type="scientific">Alsobacter soli</name>
    <dbReference type="NCBI Taxonomy" id="2109933"/>
    <lineage>
        <taxon>Bacteria</taxon>
        <taxon>Pseudomonadati</taxon>
        <taxon>Pseudomonadota</taxon>
        <taxon>Alphaproteobacteria</taxon>
        <taxon>Hyphomicrobiales</taxon>
        <taxon>Alsobacteraceae</taxon>
        <taxon>Alsobacter</taxon>
    </lineage>
</organism>
<comment type="caution">
    <text evidence="2">The sequence shown here is derived from an EMBL/GenBank/DDBJ whole genome shotgun (WGS) entry which is preliminary data.</text>
</comment>
<keyword evidence="1" id="KW-0472">Membrane</keyword>
<keyword evidence="1" id="KW-1133">Transmembrane helix</keyword>
<feature type="transmembrane region" description="Helical" evidence="1">
    <location>
        <begin position="102"/>
        <end position="121"/>
    </location>
</feature>
<sequence length="343" mass="34733">MLGLAGGLSRLGWGGSTGLAAATLHGPLMVCGVFGTLIGVERAVALGRSWPWAAPALAAAGASLVPFGAPAATVAAVFGLAAACYAAVTTYLAREEPGLPSAAMLFGALSWFAGCVAWLTTGSTAEGAGWWLMFLILTIGGERLEMSRLVRPSRWGDAAFLFGVSLMGAGAGAGLLEPAGSAVFGVGLALLVAALVGRDVARVNIRRQGDVRYFSTCMLAGYGWLALAAAILATAPFLDLPGRYDAPIHAAMLGFVGSMVFGHALIILPAVLGVRLRFSPALYVPLCLLHGAILLRVGGALGSLETVRMASGPLTVAAFAAFAACLVGAGRAPERARPTGARG</sequence>
<feature type="transmembrane region" description="Helical" evidence="1">
    <location>
        <begin position="182"/>
        <end position="201"/>
    </location>
</feature>